<dbReference type="InterPro" id="IPR058066">
    <property type="entry name" value="pXO2-14_N"/>
</dbReference>
<feature type="region of interest" description="Disordered" evidence="1">
    <location>
        <begin position="515"/>
        <end position="535"/>
    </location>
</feature>
<keyword evidence="2" id="KW-0472">Membrane</keyword>
<organism evidence="4 5">
    <name type="scientific">Ureibacillus suwonensis</name>
    <dbReference type="NCBI Taxonomy" id="313007"/>
    <lineage>
        <taxon>Bacteria</taxon>
        <taxon>Bacillati</taxon>
        <taxon>Bacillota</taxon>
        <taxon>Bacilli</taxon>
        <taxon>Bacillales</taxon>
        <taxon>Caryophanaceae</taxon>
        <taxon>Ureibacillus</taxon>
    </lineage>
</organism>
<dbReference type="NCBIfam" id="NF045890">
    <property type="entry name" value="conj_pls20_p028"/>
    <property type="match status" value="1"/>
</dbReference>
<feature type="transmembrane region" description="Helical" evidence="2">
    <location>
        <begin position="101"/>
        <end position="119"/>
    </location>
</feature>
<name>A0ABW0RDX5_9BACL</name>
<evidence type="ECO:0000259" key="3">
    <source>
        <dbReference type="Pfam" id="PF26635"/>
    </source>
</evidence>
<feature type="transmembrane region" description="Helical" evidence="2">
    <location>
        <begin position="324"/>
        <end position="345"/>
    </location>
</feature>
<dbReference type="Pfam" id="PF26635">
    <property type="entry name" value="DUF8208"/>
    <property type="match status" value="1"/>
</dbReference>
<keyword evidence="2 4" id="KW-0812">Transmembrane</keyword>
<accession>A0ABW0RDX5</accession>
<dbReference type="RefSeq" id="WP_342580778.1">
    <property type="nucleotide sequence ID" value="NZ_JBHSNQ010000187.1"/>
</dbReference>
<reference evidence="5" key="1">
    <citation type="journal article" date="2019" name="Int. J. Syst. Evol. Microbiol.">
        <title>The Global Catalogue of Microorganisms (GCM) 10K type strain sequencing project: providing services to taxonomists for standard genome sequencing and annotation.</title>
        <authorList>
            <consortium name="The Broad Institute Genomics Platform"/>
            <consortium name="The Broad Institute Genome Sequencing Center for Infectious Disease"/>
            <person name="Wu L."/>
            <person name="Ma J."/>
        </authorList>
    </citation>
    <scope>NUCLEOTIDE SEQUENCE [LARGE SCALE GENOMIC DNA]</scope>
    <source>
        <strain evidence="5">CCUG 56331</strain>
    </source>
</reference>
<feature type="transmembrane region" description="Helical" evidence="2">
    <location>
        <begin position="74"/>
        <end position="92"/>
    </location>
</feature>
<proteinExistence type="predicted"/>
<feature type="compositionally biased region" description="Polar residues" evidence="1">
    <location>
        <begin position="467"/>
        <end position="493"/>
    </location>
</feature>
<evidence type="ECO:0000256" key="2">
    <source>
        <dbReference type="SAM" id="Phobius"/>
    </source>
</evidence>
<keyword evidence="5" id="KW-1185">Reference proteome</keyword>
<sequence>MSNQETIDILEKFEDFLSIGNVFMDGMRTVGWVVIKGLSILVDGMENVIDTILLTKQFFQNPEVVSFIDSIRPLLWVLLALSLIITGYMLIFQRKLDAETIGINLIVSISVLVLMFSGMERVNQFTDEAIRAINNGSLYSVDNGTISENIISRNITDLVEFDKNNWENPEKIQSLPLSIVRNIKITEKLKHEELNLQHPEVAQHYLTWKNGSVELAELEQDGENGWNEEYYYRFSVDWLTIVITLGALGFTLFAIAYKLARLSFELVFNQLLATIIAPVDIHDGQKTKKILQNILGIFIVVILIFLSMKLYMIGTVWLENNLDGWAYLIALIGFSVAVIDCPNIVERLFGIDAGLRNGWGLAVGAYATEKFGNGLAKAIKGKLSAEHTLEDINQGQSKNQRIETEHVIGNQSPLSKLQPKSPFESNVNQSLAGHLAGSGMKAVSQTGTEAQDINLAIGKNRQGHLNAASSPYSEDLSVNNKGQQTSTQNVQNHQTKKHSIDFSNGFADENESLAYETNRHSQENGNDQRKYIIKSQSAEERLKRIKKREKVKS</sequence>
<feature type="compositionally biased region" description="Basic and acidic residues" evidence="1">
    <location>
        <begin position="517"/>
        <end position="530"/>
    </location>
</feature>
<feature type="region of interest" description="Disordered" evidence="1">
    <location>
        <begin position="465"/>
        <end position="496"/>
    </location>
</feature>
<keyword evidence="2" id="KW-1133">Transmembrane helix</keyword>
<gene>
    <name evidence="4" type="ORF">ACFPOH_14985</name>
</gene>
<comment type="caution">
    <text evidence="4">The sequence shown here is derived from an EMBL/GenBank/DDBJ whole genome shotgun (WGS) entry which is preliminary data.</text>
</comment>
<dbReference type="EMBL" id="JBHSNQ010000187">
    <property type="protein sequence ID" value="MFC5543012.1"/>
    <property type="molecule type" value="Genomic_DNA"/>
</dbReference>
<evidence type="ECO:0000256" key="1">
    <source>
        <dbReference type="SAM" id="MobiDB-lite"/>
    </source>
</evidence>
<dbReference type="InterPro" id="IPR058521">
    <property type="entry name" value="DUF8208"/>
</dbReference>
<feature type="transmembrane region" description="Helical" evidence="2">
    <location>
        <begin position="238"/>
        <end position="257"/>
    </location>
</feature>
<evidence type="ECO:0000313" key="5">
    <source>
        <dbReference type="Proteomes" id="UP001595978"/>
    </source>
</evidence>
<dbReference type="Proteomes" id="UP001595978">
    <property type="component" value="Unassembled WGS sequence"/>
</dbReference>
<evidence type="ECO:0000313" key="4">
    <source>
        <dbReference type="EMBL" id="MFC5543012.1"/>
    </source>
</evidence>
<feature type="transmembrane region" description="Helical" evidence="2">
    <location>
        <begin position="294"/>
        <end position="318"/>
    </location>
</feature>
<feature type="domain" description="DUF8208" evidence="3">
    <location>
        <begin position="19"/>
        <end position="366"/>
    </location>
</feature>
<protein>
    <submittedName>
        <fullName evidence="4">PLS20_p028 family conjugation system transmembrane protein</fullName>
    </submittedName>
</protein>